<dbReference type="Pfam" id="PF02665">
    <property type="entry name" value="Nitrate_red_gam"/>
    <property type="match status" value="1"/>
</dbReference>
<feature type="binding site" description="axial binding residue" evidence="16">
    <location>
        <position position="219"/>
    </location>
    <ligand>
        <name>heme b</name>
        <dbReference type="ChEBI" id="CHEBI:60344"/>
        <label>1</label>
    </ligand>
    <ligandPart>
        <name>Fe</name>
        <dbReference type="ChEBI" id="CHEBI:18248"/>
    </ligandPart>
</feature>
<dbReference type="PANTHER" id="PTHR30598">
    <property type="entry name" value="NITRATE REDUCTASE PRIVATE CHAPERONE, REDOX ENZYME MATURATION PROTEIN REMP FAMILY"/>
    <property type="match status" value="1"/>
</dbReference>
<comment type="subunit">
    <text evidence="15">Dimer of heterotrimers each composed of an alpha, a beta and a gamma chain. Alpha and beta are catalytic chains; gamma chains are involved in binding the enzyme complex to the cytoplasmic membrane.</text>
</comment>
<dbReference type="AlphaFoldDB" id="A0A3M2I053"/>
<feature type="transmembrane region" description="Helical" evidence="17">
    <location>
        <begin position="102"/>
        <end position="122"/>
    </location>
</feature>
<evidence type="ECO:0000256" key="4">
    <source>
        <dbReference type="ARBA" id="ARBA00022475"/>
    </source>
</evidence>
<feature type="domain" description="NarG-like" evidence="18">
    <location>
        <begin position="19"/>
        <end position="238"/>
    </location>
</feature>
<keyword evidence="3" id="KW-0813">Transport</keyword>
<dbReference type="GO" id="GO:0160182">
    <property type="term" value="F:nitrate reductase (quinone) activity"/>
    <property type="evidence" value="ECO:0007669"/>
    <property type="project" value="UniProtKB-EC"/>
</dbReference>
<protein>
    <recommendedName>
        <fullName evidence="2">nitrate reductase (quinone)</fullName>
        <ecNumber evidence="2">1.7.5.1</ecNumber>
    </recommendedName>
</protein>
<evidence type="ECO:0000259" key="18">
    <source>
        <dbReference type="Pfam" id="PF02665"/>
    </source>
</evidence>
<keyword evidence="10 19" id="KW-0560">Oxidoreductase</keyword>
<dbReference type="OrthoDB" id="9788113at2"/>
<feature type="transmembrane region" description="Helical" evidence="17">
    <location>
        <begin position="68"/>
        <end position="90"/>
    </location>
</feature>
<comment type="caution">
    <text evidence="19">The sequence shown here is derived from an EMBL/GenBank/DDBJ whole genome shotgun (WGS) entry which is preliminary data.</text>
</comment>
<evidence type="ECO:0000256" key="11">
    <source>
        <dbReference type="ARBA" id="ARBA00023004"/>
    </source>
</evidence>
<evidence type="ECO:0000256" key="13">
    <source>
        <dbReference type="ARBA" id="ARBA00023136"/>
    </source>
</evidence>
<feature type="transmembrane region" description="Helical" evidence="17">
    <location>
        <begin position="142"/>
        <end position="161"/>
    </location>
</feature>
<dbReference type="GO" id="GO:0009325">
    <property type="term" value="C:nitrate reductase complex"/>
    <property type="evidence" value="ECO:0007669"/>
    <property type="project" value="InterPro"/>
</dbReference>
<dbReference type="InterPro" id="IPR051936">
    <property type="entry name" value="Heme-iron_electron_transfer"/>
</dbReference>
<evidence type="ECO:0000256" key="9">
    <source>
        <dbReference type="ARBA" id="ARBA00022989"/>
    </source>
</evidence>
<feature type="binding site" description="axial binding residue" evidence="16">
    <location>
        <position position="80"/>
    </location>
    <ligand>
        <name>heme b</name>
        <dbReference type="ChEBI" id="CHEBI:60344"/>
        <label>1</label>
    </ligand>
    <ligandPart>
        <name>Fe</name>
        <dbReference type="ChEBI" id="CHEBI:18248"/>
    </ligandPart>
</feature>
<keyword evidence="7" id="KW-0479">Metal-binding</keyword>
<dbReference type="InterPro" id="IPR023234">
    <property type="entry name" value="NarG-like_domain"/>
</dbReference>
<dbReference type="EMBL" id="RFLY01000004">
    <property type="protein sequence ID" value="RMH93775.1"/>
    <property type="molecule type" value="Genomic_DNA"/>
</dbReference>
<dbReference type="InterPro" id="IPR036197">
    <property type="entry name" value="NarG-like_sf"/>
</dbReference>
<reference evidence="19 20" key="1">
    <citation type="submission" date="2018-10" db="EMBL/GenBank/DDBJ databases">
        <title>Proposal of Lysobacter pythonis sp. nov. isolated from royal pythons (Python regius).</title>
        <authorList>
            <person name="Hans-Juergen B."/>
            <person name="Huptas C."/>
            <person name="Sandra B."/>
            <person name="Igor L."/>
            <person name="Joachim S."/>
            <person name="Siegfried S."/>
            <person name="Mareike W."/>
            <person name="Peter K."/>
        </authorList>
    </citation>
    <scope>NUCLEOTIDE SEQUENCE [LARGE SCALE GENOMIC DNA]</scope>
    <source>
        <strain evidence="19 20">4284/11</strain>
    </source>
</reference>
<evidence type="ECO:0000313" key="20">
    <source>
        <dbReference type="Proteomes" id="UP000275012"/>
    </source>
</evidence>
<dbReference type="PANTHER" id="PTHR30598:SF3">
    <property type="entry name" value="RESPIRATORY NITRATE REDUCTASE 1 GAMMA CHAIN"/>
    <property type="match status" value="1"/>
</dbReference>
<dbReference type="FunFam" id="1.20.950.20:FF:000001">
    <property type="entry name" value="Respiratory nitrate reductase subunit gamma"/>
    <property type="match status" value="1"/>
</dbReference>
<dbReference type="GO" id="GO:0020037">
    <property type="term" value="F:heme binding"/>
    <property type="evidence" value="ECO:0007669"/>
    <property type="project" value="TreeGrafter"/>
</dbReference>
<dbReference type="EC" id="1.7.5.1" evidence="2"/>
<feature type="transmembrane region" description="Helical" evidence="17">
    <location>
        <begin position="202"/>
        <end position="228"/>
    </location>
</feature>
<comment type="catalytic activity">
    <reaction evidence="14">
        <text>nitrate + a quinol = a quinone + nitrite + H2O</text>
        <dbReference type="Rhea" id="RHEA:56144"/>
        <dbReference type="ChEBI" id="CHEBI:15377"/>
        <dbReference type="ChEBI" id="CHEBI:16301"/>
        <dbReference type="ChEBI" id="CHEBI:17632"/>
        <dbReference type="ChEBI" id="CHEBI:24646"/>
        <dbReference type="ChEBI" id="CHEBI:132124"/>
        <dbReference type="EC" id="1.7.5.1"/>
    </reaction>
</comment>
<evidence type="ECO:0000256" key="16">
    <source>
        <dbReference type="PIRSR" id="PIRSR603816-1"/>
    </source>
</evidence>
<dbReference type="Gene3D" id="1.20.950.20">
    <property type="entry name" value="Transmembrane di-heme cytochromes, Chain C"/>
    <property type="match status" value="1"/>
</dbReference>
<evidence type="ECO:0000256" key="14">
    <source>
        <dbReference type="ARBA" id="ARBA00048294"/>
    </source>
</evidence>
<keyword evidence="9 17" id="KW-1133">Transmembrane helix</keyword>
<evidence type="ECO:0000256" key="10">
    <source>
        <dbReference type="ARBA" id="ARBA00023002"/>
    </source>
</evidence>
<evidence type="ECO:0000256" key="15">
    <source>
        <dbReference type="ARBA" id="ARBA00063882"/>
    </source>
</evidence>
<keyword evidence="12" id="KW-0534">Nitrate assimilation</keyword>
<proteinExistence type="predicted"/>
<dbReference type="GO" id="GO:0019645">
    <property type="term" value="P:anaerobic electron transport chain"/>
    <property type="evidence" value="ECO:0007669"/>
    <property type="project" value="UniProtKB-ARBA"/>
</dbReference>
<dbReference type="Proteomes" id="UP000275012">
    <property type="component" value="Unassembled WGS sequence"/>
</dbReference>
<keyword evidence="13 17" id="KW-0472">Membrane</keyword>
<keyword evidence="8" id="KW-0249">Electron transport</keyword>
<gene>
    <name evidence="19" type="primary">narI</name>
    <name evidence="19" type="ORF">EBB59_03785</name>
</gene>
<evidence type="ECO:0000256" key="1">
    <source>
        <dbReference type="ARBA" id="ARBA00004651"/>
    </source>
</evidence>
<keyword evidence="20" id="KW-1185">Reference proteome</keyword>
<evidence type="ECO:0000256" key="2">
    <source>
        <dbReference type="ARBA" id="ARBA00012500"/>
    </source>
</evidence>
<evidence type="ECO:0000313" key="19">
    <source>
        <dbReference type="EMBL" id="RMH93775.1"/>
    </source>
</evidence>
<accession>A0A3M2I053</accession>
<evidence type="ECO:0000256" key="3">
    <source>
        <dbReference type="ARBA" id="ARBA00022448"/>
    </source>
</evidence>
<keyword evidence="5 16" id="KW-0349">Heme</keyword>
<feature type="binding site" description="axial binding residue" evidence="16">
    <location>
        <position position="70"/>
    </location>
    <ligand>
        <name>heme b</name>
        <dbReference type="ChEBI" id="CHEBI:60344"/>
        <label>1</label>
    </ligand>
    <ligandPart>
        <name>Fe</name>
        <dbReference type="ChEBI" id="CHEBI:18248"/>
    </ligandPart>
</feature>
<organism evidence="19 20">
    <name type="scientific">Solilutibacter pythonis</name>
    <dbReference type="NCBI Taxonomy" id="2483112"/>
    <lineage>
        <taxon>Bacteria</taxon>
        <taxon>Pseudomonadati</taxon>
        <taxon>Pseudomonadota</taxon>
        <taxon>Gammaproteobacteria</taxon>
        <taxon>Lysobacterales</taxon>
        <taxon>Lysobacteraceae</taxon>
        <taxon>Solilutibacter</taxon>
    </lineage>
</organism>
<dbReference type="InterPro" id="IPR003816">
    <property type="entry name" value="Nitrate_red_gam"/>
</dbReference>
<feature type="binding site" description="axial binding residue" evidence="16">
    <location>
        <position position="201"/>
    </location>
    <ligand>
        <name>heme b</name>
        <dbReference type="ChEBI" id="CHEBI:60344"/>
        <label>1</label>
    </ligand>
    <ligandPart>
        <name>Fe</name>
        <dbReference type="ChEBI" id="CHEBI:18248"/>
    </ligandPart>
</feature>
<evidence type="ECO:0000256" key="12">
    <source>
        <dbReference type="ARBA" id="ARBA00023063"/>
    </source>
</evidence>
<sequence>MTPITAEAAEPAIVPLFDVFVFQIYPYIALAVFLVGSWMRFDHAAYTWRAGSSQLLSGGKWHRVGSNLFHVGILAILGGHLVGLLTPHAWYAWFLQPGQKQLMAMAIGGFFGVLCLFGLLILISRRLFDTRVRATGTWRDSLLLLLLLAQLLLGMWSINISRGHMDGEQMMRLAHWAQAIVSMRPDATQYIWDAHWVFKTHVALGLTLLLITPFTRLVHVWSLPLGYLTRSYQIVRRRQRPLRYPGN</sequence>
<name>A0A3M2I053_9GAMM</name>
<keyword evidence="11 16" id="KW-0408">Iron</keyword>
<dbReference type="GO" id="GO:0009055">
    <property type="term" value="F:electron transfer activity"/>
    <property type="evidence" value="ECO:0007669"/>
    <property type="project" value="TreeGrafter"/>
</dbReference>
<dbReference type="GO" id="GO:0046872">
    <property type="term" value="F:metal ion binding"/>
    <property type="evidence" value="ECO:0007669"/>
    <property type="project" value="UniProtKB-KW"/>
</dbReference>
<comment type="subcellular location">
    <subcellularLocation>
        <location evidence="1">Cell membrane</location>
        <topology evidence="1">Multi-pass membrane protein</topology>
    </subcellularLocation>
</comment>
<evidence type="ECO:0000256" key="7">
    <source>
        <dbReference type="ARBA" id="ARBA00022723"/>
    </source>
</evidence>
<dbReference type="NCBIfam" id="TIGR00351">
    <property type="entry name" value="narI"/>
    <property type="match status" value="1"/>
</dbReference>
<keyword evidence="4" id="KW-1003">Cell membrane</keyword>
<feature type="transmembrane region" description="Helical" evidence="17">
    <location>
        <begin position="20"/>
        <end position="39"/>
    </location>
</feature>
<evidence type="ECO:0000256" key="5">
    <source>
        <dbReference type="ARBA" id="ARBA00022617"/>
    </source>
</evidence>
<dbReference type="GO" id="GO:0005886">
    <property type="term" value="C:plasma membrane"/>
    <property type="evidence" value="ECO:0007669"/>
    <property type="project" value="UniProtKB-SubCell"/>
</dbReference>
<evidence type="ECO:0000256" key="17">
    <source>
        <dbReference type="SAM" id="Phobius"/>
    </source>
</evidence>
<evidence type="ECO:0000256" key="6">
    <source>
        <dbReference type="ARBA" id="ARBA00022692"/>
    </source>
</evidence>
<dbReference type="GO" id="GO:0042128">
    <property type="term" value="P:nitrate assimilation"/>
    <property type="evidence" value="ECO:0007669"/>
    <property type="project" value="UniProtKB-KW"/>
</dbReference>
<keyword evidence="6 17" id="KW-0812">Transmembrane</keyword>
<dbReference type="SUPFAM" id="SSF103501">
    <property type="entry name" value="Respiratory nitrate reductase 1 gamma chain"/>
    <property type="match status" value="1"/>
</dbReference>
<evidence type="ECO:0000256" key="8">
    <source>
        <dbReference type="ARBA" id="ARBA00022982"/>
    </source>
</evidence>